<proteinExistence type="predicted"/>
<comment type="caution">
    <text evidence="2">The sequence shown here is derived from an EMBL/GenBank/DDBJ whole genome shotgun (WGS) entry which is preliminary data.</text>
</comment>
<dbReference type="GO" id="GO:0003677">
    <property type="term" value="F:DNA binding"/>
    <property type="evidence" value="ECO:0007669"/>
    <property type="project" value="InterPro"/>
</dbReference>
<dbReference type="PANTHER" id="PTHR35604">
    <property type="entry name" value="TRANSPOSASE INSH FOR INSERTION SEQUENCE ELEMENT IS5A-RELATED"/>
    <property type="match status" value="1"/>
</dbReference>
<reference evidence="2" key="1">
    <citation type="journal article" date="2015" name="Nature">
        <title>Complex archaea that bridge the gap between prokaryotes and eukaryotes.</title>
        <authorList>
            <person name="Spang A."/>
            <person name="Saw J.H."/>
            <person name="Jorgensen S.L."/>
            <person name="Zaremba-Niedzwiedzka K."/>
            <person name="Martijn J."/>
            <person name="Lind A.E."/>
            <person name="van Eijk R."/>
            <person name="Schleper C."/>
            <person name="Guy L."/>
            <person name="Ettema T.J."/>
        </authorList>
    </citation>
    <scope>NUCLEOTIDE SEQUENCE</scope>
</reference>
<dbReference type="AlphaFoldDB" id="A0A0F9MQ97"/>
<dbReference type="GO" id="GO:0006313">
    <property type="term" value="P:DNA transposition"/>
    <property type="evidence" value="ECO:0007669"/>
    <property type="project" value="InterPro"/>
</dbReference>
<organism evidence="2">
    <name type="scientific">marine sediment metagenome</name>
    <dbReference type="NCBI Taxonomy" id="412755"/>
    <lineage>
        <taxon>unclassified sequences</taxon>
        <taxon>metagenomes</taxon>
        <taxon>ecological metagenomes</taxon>
    </lineage>
</organism>
<dbReference type="EMBL" id="LAZR01009648">
    <property type="protein sequence ID" value="KKM71382.1"/>
    <property type="molecule type" value="Genomic_DNA"/>
</dbReference>
<evidence type="ECO:0000313" key="2">
    <source>
        <dbReference type="EMBL" id="KKM71382.1"/>
    </source>
</evidence>
<name>A0A0F9MQ97_9ZZZZ</name>
<dbReference type="PANTHER" id="PTHR35604:SF2">
    <property type="entry name" value="TRANSPOSASE INSH FOR INSERTION SEQUENCE ELEMENT IS5A-RELATED"/>
    <property type="match status" value="1"/>
</dbReference>
<dbReference type="GO" id="GO:0004803">
    <property type="term" value="F:transposase activity"/>
    <property type="evidence" value="ECO:0007669"/>
    <property type="project" value="InterPro"/>
</dbReference>
<accession>A0A0F9MQ97</accession>
<evidence type="ECO:0000259" key="1">
    <source>
        <dbReference type="Pfam" id="PF01609"/>
    </source>
</evidence>
<protein>
    <recommendedName>
        <fullName evidence="1">Transposase IS4-like domain-containing protein</fullName>
    </recommendedName>
</protein>
<sequence>MTHAPNMDYPMLVGAGIQGARITFQGAQLRAPVTFQGFGQLFPDGIDIAIPTFGYKNHISVDRRHGVIRKSLVTDAAAHDGARLREGLIDPSNTASDVWADSAYRSAENERFLKGVSKTSRIHRRKSKGRPMPARTRKANAAKSAVRSRVEHVFAYQKGPMGMVVRTIGIARAKATLTLANMAYNMTRWRWLDSRTASA</sequence>
<feature type="domain" description="Transposase IS4-like" evidence="1">
    <location>
        <begin position="53"/>
        <end position="186"/>
    </location>
</feature>
<dbReference type="InterPro" id="IPR002559">
    <property type="entry name" value="Transposase_11"/>
</dbReference>
<gene>
    <name evidence="2" type="ORF">LCGC14_1431200</name>
</gene>
<dbReference type="Pfam" id="PF01609">
    <property type="entry name" value="DDE_Tnp_1"/>
    <property type="match status" value="1"/>
</dbReference>